<accession>A0ABT6ZHB2</accession>
<reference evidence="2 3" key="1">
    <citation type="submission" date="2023-05" db="EMBL/GenBank/DDBJ databases">
        <title>Microbacterium dauci sp.nov., Isolated from Carrot Rhizosphere Soil.</title>
        <authorList>
            <person name="Xiao Z."/>
            <person name="Zheng J."/>
        </authorList>
    </citation>
    <scope>NUCLEOTIDE SEQUENCE [LARGE SCALE GENOMIC DNA]</scope>
    <source>
        <strain evidence="2 3">LX3-4</strain>
    </source>
</reference>
<comment type="caution">
    <text evidence="2">The sequence shown here is derived from an EMBL/GenBank/DDBJ whole genome shotgun (WGS) entry which is preliminary data.</text>
</comment>
<proteinExistence type="predicted"/>
<evidence type="ECO:0008006" key="4">
    <source>
        <dbReference type="Google" id="ProtNLM"/>
    </source>
</evidence>
<evidence type="ECO:0000313" key="2">
    <source>
        <dbReference type="EMBL" id="MDJ1115554.1"/>
    </source>
</evidence>
<feature type="region of interest" description="Disordered" evidence="1">
    <location>
        <begin position="1"/>
        <end position="26"/>
    </location>
</feature>
<keyword evidence="3" id="KW-1185">Reference proteome</keyword>
<organism evidence="2 3">
    <name type="scientific">Microbacterium dauci</name>
    <dbReference type="NCBI Taxonomy" id="3048008"/>
    <lineage>
        <taxon>Bacteria</taxon>
        <taxon>Bacillati</taxon>
        <taxon>Actinomycetota</taxon>
        <taxon>Actinomycetes</taxon>
        <taxon>Micrococcales</taxon>
        <taxon>Microbacteriaceae</taxon>
        <taxon>Microbacterium</taxon>
    </lineage>
</organism>
<feature type="region of interest" description="Disordered" evidence="1">
    <location>
        <begin position="39"/>
        <end position="94"/>
    </location>
</feature>
<evidence type="ECO:0000313" key="3">
    <source>
        <dbReference type="Proteomes" id="UP001321481"/>
    </source>
</evidence>
<dbReference type="EMBL" id="JASJND010000009">
    <property type="protein sequence ID" value="MDJ1115554.1"/>
    <property type="molecule type" value="Genomic_DNA"/>
</dbReference>
<dbReference type="RefSeq" id="WP_283717239.1">
    <property type="nucleotide sequence ID" value="NZ_JASJND010000009.1"/>
</dbReference>
<evidence type="ECO:0000256" key="1">
    <source>
        <dbReference type="SAM" id="MobiDB-lite"/>
    </source>
</evidence>
<name>A0ABT6ZHB2_9MICO</name>
<dbReference type="Proteomes" id="UP001321481">
    <property type="component" value="Unassembled WGS sequence"/>
</dbReference>
<feature type="compositionally biased region" description="Pro residues" evidence="1">
    <location>
        <begin position="66"/>
        <end position="79"/>
    </location>
</feature>
<protein>
    <recommendedName>
        <fullName evidence="4">Histidine kinase</fullName>
    </recommendedName>
</protein>
<gene>
    <name evidence="2" type="ORF">QNI14_13980</name>
</gene>
<sequence length="353" mass="36554">MALFSRRPKPPSDEPAEVPVDADTTVDGLQGDVSAAVAAAEADAAPAEPVPHVPISMSTYGKPARPAAPPAASGPPLPKVPAEGPARTEARKGMPDNTLALQSLANLSEQPENAEILNVMRQSLQGTLYLRILGDARAQLNNGEPLRLAISTLGDKRFLLAYTGASGIQAGVGVDPDTQTSVLGQPAQTVLKNTLDAGYDGLILDHAGPGRRIVLTTALITRSLEQADPEFTIKNLLADTRTDATARYVVEALGKVPIHIAAGTRGDGTLGIAEARGGDGTRYLQVFSHPLEVLALGRDDRPAPITPAQLGTALAGDPGLTGVLVDAAGPWIRLDRAQLAPIIALAEPTVPQG</sequence>